<keyword evidence="1" id="KW-1133">Transmembrane helix</keyword>
<sequence length="212" mass="24807">MNYNIELTSGSNKLSKKGEKGYWKRELYQKIGWGIIAIDFVIVLVELYLDRDWYTSIIQSDRIILYVIPLIAGTALLQKSFHIFKTLKTGELPDPVSTTQSVQIDHQGILFNLEQQKQRSYFNEQRWGSKLLPGRYILFEEVASVEIQISGFKFVMKEANRTPLFIDLVSVREEEKVELAQVMIKCCEEKEIDYTLTKLYERLERKVLSKKI</sequence>
<feature type="transmembrane region" description="Helical" evidence="1">
    <location>
        <begin position="63"/>
        <end position="81"/>
    </location>
</feature>
<evidence type="ECO:0000313" key="2">
    <source>
        <dbReference type="EMBL" id="GAA4844622.1"/>
    </source>
</evidence>
<protein>
    <submittedName>
        <fullName evidence="2">Uncharacterized protein</fullName>
    </submittedName>
</protein>
<dbReference type="EMBL" id="BAABJX010000051">
    <property type="protein sequence ID" value="GAA4844622.1"/>
    <property type="molecule type" value="Genomic_DNA"/>
</dbReference>
<dbReference type="RefSeq" id="WP_345373568.1">
    <property type="nucleotide sequence ID" value="NZ_BAABJX010000051.1"/>
</dbReference>
<keyword evidence="1" id="KW-0472">Membrane</keyword>
<keyword evidence="3" id="KW-1185">Reference proteome</keyword>
<accession>A0ABP9DII2</accession>
<name>A0ABP9DII2_9BACT</name>
<feature type="transmembrane region" description="Helical" evidence="1">
    <location>
        <begin position="31"/>
        <end position="51"/>
    </location>
</feature>
<reference evidence="3" key="1">
    <citation type="journal article" date="2019" name="Int. J. Syst. Evol. Microbiol.">
        <title>The Global Catalogue of Microorganisms (GCM) 10K type strain sequencing project: providing services to taxonomists for standard genome sequencing and annotation.</title>
        <authorList>
            <consortium name="The Broad Institute Genomics Platform"/>
            <consortium name="The Broad Institute Genome Sequencing Center for Infectious Disease"/>
            <person name="Wu L."/>
            <person name="Ma J."/>
        </authorList>
    </citation>
    <scope>NUCLEOTIDE SEQUENCE [LARGE SCALE GENOMIC DNA]</scope>
    <source>
        <strain evidence="3">JCM 18326</strain>
    </source>
</reference>
<evidence type="ECO:0000313" key="3">
    <source>
        <dbReference type="Proteomes" id="UP001500298"/>
    </source>
</evidence>
<organism evidence="2 3">
    <name type="scientific">Algivirga pacifica</name>
    <dbReference type="NCBI Taxonomy" id="1162670"/>
    <lineage>
        <taxon>Bacteria</taxon>
        <taxon>Pseudomonadati</taxon>
        <taxon>Bacteroidota</taxon>
        <taxon>Cytophagia</taxon>
        <taxon>Cytophagales</taxon>
        <taxon>Flammeovirgaceae</taxon>
        <taxon>Algivirga</taxon>
    </lineage>
</organism>
<keyword evidence="1" id="KW-0812">Transmembrane</keyword>
<evidence type="ECO:0000256" key="1">
    <source>
        <dbReference type="SAM" id="Phobius"/>
    </source>
</evidence>
<gene>
    <name evidence="2" type="ORF">GCM10023331_31830</name>
</gene>
<comment type="caution">
    <text evidence="2">The sequence shown here is derived from an EMBL/GenBank/DDBJ whole genome shotgun (WGS) entry which is preliminary data.</text>
</comment>
<proteinExistence type="predicted"/>
<dbReference type="Proteomes" id="UP001500298">
    <property type="component" value="Unassembled WGS sequence"/>
</dbReference>